<accession>A0ABW2F1Q6</accession>
<gene>
    <name evidence="7" type="ORF">ACFQMJ_01150</name>
</gene>
<comment type="subcellular location">
    <subcellularLocation>
        <location evidence="1">Cell envelope</location>
    </subcellularLocation>
</comment>
<dbReference type="PANTHER" id="PTHR30532:SF21">
    <property type="entry name" value="SIDEROPHORE-BINDING LIPOPROTEIN YFIY-RELATED"/>
    <property type="match status" value="1"/>
</dbReference>
<dbReference type="InterPro" id="IPR002491">
    <property type="entry name" value="ABC_transptr_periplasmic_BD"/>
</dbReference>
<dbReference type="RefSeq" id="WP_378047010.1">
    <property type="nucleotide sequence ID" value="NZ_JBHMDN010000012.1"/>
</dbReference>
<evidence type="ECO:0000256" key="3">
    <source>
        <dbReference type="ARBA" id="ARBA00022448"/>
    </source>
</evidence>
<proteinExistence type="inferred from homology"/>
<evidence type="ECO:0000256" key="4">
    <source>
        <dbReference type="ARBA" id="ARBA00022729"/>
    </source>
</evidence>
<dbReference type="Gene3D" id="3.40.50.1980">
    <property type="entry name" value="Nitrogenase molybdenum iron protein domain"/>
    <property type="match status" value="2"/>
</dbReference>
<dbReference type="PANTHER" id="PTHR30532">
    <property type="entry name" value="IRON III DICITRATE-BINDING PERIPLASMIC PROTEIN"/>
    <property type="match status" value="1"/>
</dbReference>
<dbReference type="EMBL" id="JBHTAI010000001">
    <property type="protein sequence ID" value="MFC7147126.1"/>
    <property type="molecule type" value="Genomic_DNA"/>
</dbReference>
<dbReference type="PROSITE" id="PS51257">
    <property type="entry name" value="PROKAR_LIPOPROTEIN"/>
    <property type="match status" value="1"/>
</dbReference>
<keyword evidence="4" id="KW-0732">Signal</keyword>
<protein>
    <submittedName>
        <fullName evidence="7">ABC transporter substrate-binding protein</fullName>
    </submittedName>
</protein>
<evidence type="ECO:0000313" key="7">
    <source>
        <dbReference type="EMBL" id="MFC7147126.1"/>
    </source>
</evidence>
<organism evidence="7 8">
    <name type="scientific">Cohnella cellulosilytica</name>
    <dbReference type="NCBI Taxonomy" id="986710"/>
    <lineage>
        <taxon>Bacteria</taxon>
        <taxon>Bacillati</taxon>
        <taxon>Bacillota</taxon>
        <taxon>Bacilli</taxon>
        <taxon>Bacillales</taxon>
        <taxon>Paenibacillaceae</taxon>
        <taxon>Cohnella</taxon>
    </lineage>
</organism>
<feature type="domain" description="Fe/B12 periplasmic-binding" evidence="6">
    <location>
        <begin position="89"/>
        <end position="350"/>
    </location>
</feature>
<keyword evidence="8" id="KW-1185">Reference proteome</keyword>
<comment type="similarity">
    <text evidence="2">Belongs to the bacterial solute-binding protein 8 family.</text>
</comment>
<comment type="caution">
    <text evidence="7">The sequence shown here is derived from an EMBL/GenBank/DDBJ whole genome shotgun (WGS) entry which is preliminary data.</text>
</comment>
<keyword evidence="3" id="KW-0813">Transport</keyword>
<evidence type="ECO:0000256" key="2">
    <source>
        <dbReference type="ARBA" id="ARBA00008814"/>
    </source>
</evidence>
<dbReference type="InterPro" id="IPR051313">
    <property type="entry name" value="Bact_iron-sidero_bind"/>
</dbReference>
<dbReference type="Pfam" id="PF01497">
    <property type="entry name" value="Peripla_BP_2"/>
    <property type="match status" value="1"/>
</dbReference>
<evidence type="ECO:0000256" key="5">
    <source>
        <dbReference type="SAM" id="MobiDB-lite"/>
    </source>
</evidence>
<feature type="region of interest" description="Disordered" evidence="5">
    <location>
        <begin position="35"/>
        <end position="74"/>
    </location>
</feature>
<evidence type="ECO:0000259" key="6">
    <source>
        <dbReference type="PROSITE" id="PS50983"/>
    </source>
</evidence>
<dbReference type="PROSITE" id="PS50983">
    <property type="entry name" value="FE_B12_PBP"/>
    <property type="match status" value="1"/>
</dbReference>
<name>A0ABW2F1Q6_9BACL</name>
<sequence>MDKRNTNKRVGFYLILIVLMTAVLATACGRQDEQAEPGVQAEASKQAESAAPSAEVDPAPSTEAASEAPGGEARSYTHEFGTMEVTGAPERIVGVYLDDFLLALGVKPLTQTMYGTRPLPYLQDRVGDLPAISTGSINLELILQEKPELILLAYPAYAQEGRYEQFAKIAPTYVFSGEDGWKDTLKKVADVIGRPEQAEAWLNDYVGKAAEARESLKQVLGDETVMFIRFTRAERIQIYGGPSNFSADVLYGDLGLQPSKLIKEFAWGEDNSAPLISAEMIPDFDADHIFITYDKPGEDDAKEFKSHPLWKNVPAVQKGNLHEVEMFHWMNDGPIANSIKVDDVLKALLK</sequence>
<feature type="compositionally biased region" description="Low complexity" evidence="5">
    <location>
        <begin position="41"/>
        <end position="69"/>
    </location>
</feature>
<dbReference type="Proteomes" id="UP001596378">
    <property type="component" value="Unassembled WGS sequence"/>
</dbReference>
<reference evidence="8" key="1">
    <citation type="journal article" date="2019" name="Int. J. Syst. Evol. Microbiol.">
        <title>The Global Catalogue of Microorganisms (GCM) 10K type strain sequencing project: providing services to taxonomists for standard genome sequencing and annotation.</title>
        <authorList>
            <consortium name="The Broad Institute Genomics Platform"/>
            <consortium name="The Broad Institute Genome Sequencing Center for Infectious Disease"/>
            <person name="Wu L."/>
            <person name="Ma J."/>
        </authorList>
    </citation>
    <scope>NUCLEOTIDE SEQUENCE [LARGE SCALE GENOMIC DNA]</scope>
    <source>
        <strain evidence="8">KCTC 12907</strain>
    </source>
</reference>
<evidence type="ECO:0000256" key="1">
    <source>
        <dbReference type="ARBA" id="ARBA00004196"/>
    </source>
</evidence>
<dbReference type="SUPFAM" id="SSF53807">
    <property type="entry name" value="Helical backbone' metal receptor"/>
    <property type="match status" value="1"/>
</dbReference>
<evidence type="ECO:0000313" key="8">
    <source>
        <dbReference type="Proteomes" id="UP001596378"/>
    </source>
</evidence>